<name>A0A1V9X031_9ACAR</name>
<keyword evidence="1 2" id="KW-0193">Cuticle</keyword>
<comment type="caution">
    <text evidence="4">The sequence shown here is derived from an EMBL/GenBank/DDBJ whole genome shotgun (WGS) entry which is preliminary data.</text>
</comment>
<evidence type="ECO:0000256" key="2">
    <source>
        <dbReference type="PROSITE-ProRule" id="PRU00497"/>
    </source>
</evidence>
<dbReference type="InParanoid" id="A0A1V9X031"/>
<dbReference type="InterPro" id="IPR031311">
    <property type="entry name" value="CHIT_BIND_RR_consensus"/>
</dbReference>
<dbReference type="EMBL" id="MNPL01031204">
    <property type="protein sequence ID" value="OQR66771.1"/>
    <property type="molecule type" value="Genomic_DNA"/>
</dbReference>
<dbReference type="InterPro" id="IPR000618">
    <property type="entry name" value="Insect_cuticle"/>
</dbReference>
<protein>
    <submittedName>
        <fullName evidence="4">Adult-specific rigid cuticular protein 15.7-like</fullName>
    </submittedName>
</protein>
<dbReference type="FunCoup" id="A0A1V9X031">
    <property type="interactions" value="69"/>
</dbReference>
<dbReference type="Pfam" id="PF00379">
    <property type="entry name" value="Chitin_bind_4"/>
    <property type="match status" value="1"/>
</dbReference>
<dbReference type="PANTHER" id="PTHR10380">
    <property type="entry name" value="CUTICLE PROTEIN"/>
    <property type="match status" value="1"/>
</dbReference>
<dbReference type="Proteomes" id="UP000192247">
    <property type="component" value="Unassembled WGS sequence"/>
</dbReference>
<feature type="region of interest" description="Disordered" evidence="3">
    <location>
        <begin position="107"/>
        <end position="129"/>
    </location>
</feature>
<dbReference type="GO" id="GO:0062129">
    <property type="term" value="C:chitin-based extracellular matrix"/>
    <property type="evidence" value="ECO:0007669"/>
    <property type="project" value="TreeGrafter"/>
</dbReference>
<gene>
    <name evidence="4" type="ORF">BIW11_13936</name>
</gene>
<organism evidence="4 5">
    <name type="scientific">Tropilaelaps mercedesae</name>
    <dbReference type="NCBI Taxonomy" id="418985"/>
    <lineage>
        <taxon>Eukaryota</taxon>
        <taxon>Metazoa</taxon>
        <taxon>Ecdysozoa</taxon>
        <taxon>Arthropoda</taxon>
        <taxon>Chelicerata</taxon>
        <taxon>Arachnida</taxon>
        <taxon>Acari</taxon>
        <taxon>Parasitiformes</taxon>
        <taxon>Mesostigmata</taxon>
        <taxon>Gamasina</taxon>
        <taxon>Dermanyssoidea</taxon>
        <taxon>Laelapidae</taxon>
        <taxon>Tropilaelaps</taxon>
    </lineage>
</organism>
<evidence type="ECO:0000313" key="4">
    <source>
        <dbReference type="EMBL" id="OQR66771.1"/>
    </source>
</evidence>
<dbReference type="PROSITE" id="PS00233">
    <property type="entry name" value="CHIT_BIND_RR_1"/>
    <property type="match status" value="1"/>
</dbReference>
<accession>A0A1V9X031</accession>
<evidence type="ECO:0000313" key="5">
    <source>
        <dbReference type="Proteomes" id="UP000192247"/>
    </source>
</evidence>
<dbReference type="PROSITE" id="PS51155">
    <property type="entry name" value="CHIT_BIND_RR_2"/>
    <property type="match status" value="1"/>
</dbReference>
<dbReference type="PRINTS" id="PR00947">
    <property type="entry name" value="CUTICLE"/>
</dbReference>
<sequence>MNSLLLSVNLNFAFLKQLVSVGWIAAVTATIGGGHSINSHKQDDYGNYQFSYHVTDALGAKNYRQEVGSHGVKKGSYGLVDIDGRVRHVDYIADHFGFRAKVASNEPGVSAKNSAHASYNGGADDDGGY</sequence>
<dbReference type="OrthoDB" id="7394989at2759"/>
<evidence type="ECO:0000256" key="1">
    <source>
        <dbReference type="ARBA" id="ARBA00022460"/>
    </source>
</evidence>
<dbReference type="InterPro" id="IPR050468">
    <property type="entry name" value="Cuticle_Struct_Prot"/>
</dbReference>
<reference evidence="4 5" key="1">
    <citation type="journal article" date="2017" name="Gigascience">
        <title>Draft genome of the honey bee ectoparasitic mite, Tropilaelaps mercedesae, is shaped by the parasitic life history.</title>
        <authorList>
            <person name="Dong X."/>
            <person name="Armstrong S.D."/>
            <person name="Xia D."/>
            <person name="Makepeace B.L."/>
            <person name="Darby A.C."/>
            <person name="Kadowaki T."/>
        </authorList>
    </citation>
    <scope>NUCLEOTIDE SEQUENCE [LARGE SCALE GENOMIC DNA]</scope>
    <source>
        <strain evidence="4">Wuxi-XJTLU</strain>
    </source>
</reference>
<dbReference type="GO" id="GO:0008010">
    <property type="term" value="F:structural constituent of chitin-based larval cuticle"/>
    <property type="evidence" value="ECO:0007669"/>
    <property type="project" value="TreeGrafter"/>
</dbReference>
<proteinExistence type="predicted"/>
<dbReference type="AlphaFoldDB" id="A0A1V9X031"/>
<evidence type="ECO:0000256" key="3">
    <source>
        <dbReference type="SAM" id="MobiDB-lite"/>
    </source>
</evidence>
<keyword evidence="5" id="KW-1185">Reference proteome</keyword>
<dbReference type="PANTHER" id="PTHR10380:SF173">
    <property type="entry name" value="CUTICULAR PROTEIN 47EF, ISOFORM C-RELATED"/>
    <property type="match status" value="1"/>
</dbReference>